<evidence type="ECO:0000313" key="2">
    <source>
        <dbReference type="EMBL" id="KAJ7740816.1"/>
    </source>
</evidence>
<proteinExistence type="predicted"/>
<feature type="region of interest" description="Disordered" evidence="1">
    <location>
        <begin position="1"/>
        <end position="27"/>
    </location>
</feature>
<evidence type="ECO:0000313" key="3">
    <source>
        <dbReference type="Proteomes" id="UP001215598"/>
    </source>
</evidence>
<dbReference type="AlphaFoldDB" id="A0AAD7N1Y0"/>
<sequence>MHRQFFAHSPVMAPPPLPLRPPGSHRGSRRLYPRCTSPPHSYTAGCARALFLTPRAERTRGRPTAHPPTPVIAPTAAASRPVRLAPRIAVCARRIPTSPPRSYTSTLHVDVGDARAVLDPRATKAVAQRRTHPPPAWSPLQTCHHQWPVLCAVRHRHHHRSPLVLRLHRVSRHRLHTLDSGSSPLRSHTSTPGTRARSLIPEQRKRIFACGRVHSTRREPLINISPPVASSLRIRSSPPPLPPLPQRISRRPYTRIPTAKPRRRRVRARLILRAMNARSPNGAPIHQAGSPTNVSPPVASSLRIRSLPPPPLSSRARLVPRLYTLGADAHRHRAATRRRRVRVHAP</sequence>
<name>A0AAD7N1Y0_9AGAR</name>
<gene>
    <name evidence="2" type="ORF">B0H16DRAFT_52484</name>
</gene>
<dbReference type="Proteomes" id="UP001215598">
    <property type="component" value="Unassembled WGS sequence"/>
</dbReference>
<feature type="compositionally biased region" description="Pro residues" evidence="1">
    <location>
        <begin position="12"/>
        <end position="21"/>
    </location>
</feature>
<reference evidence="2" key="1">
    <citation type="submission" date="2023-03" db="EMBL/GenBank/DDBJ databases">
        <title>Massive genome expansion in bonnet fungi (Mycena s.s.) driven by repeated elements and novel gene families across ecological guilds.</title>
        <authorList>
            <consortium name="Lawrence Berkeley National Laboratory"/>
            <person name="Harder C.B."/>
            <person name="Miyauchi S."/>
            <person name="Viragh M."/>
            <person name="Kuo A."/>
            <person name="Thoen E."/>
            <person name="Andreopoulos B."/>
            <person name="Lu D."/>
            <person name="Skrede I."/>
            <person name="Drula E."/>
            <person name="Henrissat B."/>
            <person name="Morin E."/>
            <person name="Kohler A."/>
            <person name="Barry K."/>
            <person name="LaButti K."/>
            <person name="Morin E."/>
            <person name="Salamov A."/>
            <person name="Lipzen A."/>
            <person name="Mereny Z."/>
            <person name="Hegedus B."/>
            <person name="Baldrian P."/>
            <person name="Stursova M."/>
            <person name="Weitz H."/>
            <person name="Taylor A."/>
            <person name="Grigoriev I.V."/>
            <person name="Nagy L.G."/>
            <person name="Martin F."/>
            <person name="Kauserud H."/>
        </authorList>
    </citation>
    <scope>NUCLEOTIDE SEQUENCE</scope>
    <source>
        <strain evidence="2">CBHHK182m</strain>
    </source>
</reference>
<accession>A0AAD7N1Y0</accession>
<comment type="caution">
    <text evidence="2">The sequence shown here is derived from an EMBL/GenBank/DDBJ whole genome shotgun (WGS) entry which is preliminary data.</text>
</comment>
<protein>
    <submittedName>
        <fullName evidence="2">Uncharacterized protein</fullName>
    </submittedName>
</protein>
<feature type="region of interest" description="Disordered" evidence="1">
    <location>
        <begin position="279"/>
        <end position="300"/>
    </location>
</feature>
<keyword evidence="3" id="KW-1185">Reference proteome</keyword>
<organism evidence="2 3">
    <name type="scientific">Mycena metata</name>
    <dbReference type="NCBI Taxonomy" id="1033252"/>
    <lineage>
        <taxon>Eukaryota</taxon>
        <taxon>Fungi</taxon>
        <taxon>Dikarya</taxon>
        <taxon>Basidiomycota</taxon>
        <taxon>Agaricomycotina</taxon>
        <taxon>Agaricomycetes</taxon>
        <taxon>Agaricomycetidae</taxon>
        <taxon>Agaricales</taxon>
        <taxon>Marasmiineae</taxon>
        <taxon>Mycenaceae</taxon>
        <taxon>Mycena</taxon>
    </lineage>
</organism>
<evidence type="ECO:0000256" key="1">
    <source>
        <dbReference type="SAM" id="MobiDB-lite"/>
    </source>
</evidence>
<dbReference type="EMBL" id="JARKIB010000101">
    <property type="protein sequence ID" value="KAJ7740816.1"/>
    <property type="molecule type" value="Genomic_DNA"/>
</dbReference>